<name>A0A2A5JP65_PSEO7</name>
<sequence length="142" mass="16365">MAVVLLLVSIGFYERIYAANELSVAMNSSKLVLNELQPELEDYVNMHGKCPNSLDELLTKNEKLIKSIQNNYVLKSSKDTCYVITTNFGNGTIKNVEFPEDDKLIYMRNSVYWTFILNDLIYQLSFYDENAISFGIKKNKLQ</sequence>
<evidence type="ECO:0000313" key="1">
    <source>
        <dbReference type="EMBL" id="PCK31051.1"/>
    </source>
</evidence>
<organism evidence="1 2">
    <name type="scientific">Pseudoalteromonas piscicida</name>
    <dbReference type="NCBI Taxonomy" id="43662"/>
    <lineage>
        <taxon>Bacteria</taxon>
        <taxon>Pseudomonadati</taxon>
        <taxon>Pseudomonadota</taxon>
        <taxon>Gammaproteobacteria</taxon>
        <taxon>Alteromonadales</taxon>
        <taxon>Pseudoalteromonadaceae</taxon>
        <taxon>Pseudoalteromonas</taxon>
    </lineage>
</organism>
<gene>
    <name evidence="1" type="ORF">CEX98_14325</name>
</gene>
<dbReference type="AlphaFoldDB" id="A0A2A5JP65"/>
<comment type="caution">
    <text evidence="1">The sequence shown here is derived from an EMBL/GenBank/DDBJ whole genome shotgun (WGS) entry which is preliminary data.</text>
</comment>
<dbReference type="EMBL" id="NKHF01000065">
    <property type="protein sequence ID" value="PCK31051.1"/>
    <property type="molecule type" value="Genomic_DNA"/>
</dbReference>
<keyword evidence="2" id="KW-1185">Reference proteome</keyword>
<reference evidence="2" key="1">
    <citation type="journal article" date="2019" name="Genome Announc.">
        <title>Draft Genome Sequence of Pseudoalteromonas piscicida Strain 36Y ROTHPW, an Hypersaline Seawater Isolate from the South Coast of Sonora, Mexico.</title>
        <authorList>
            <person name="Sanchez-Diaz R."/>
            <person name="Molina-Garza Z.J."/>
            <person name="Cruz-Suarez L.E."/>
            <person name="Selvin J."/>
            <person name="Kiran G.S."/>
            <person name="Ibarra-Gamez J.C."/>
            <person name="Gomez-Gil B."/>
            <person name="Galaviz-Silva L."/>
        </authorList>
    </citation>
    <scope>NUCLEOTIDE SEQUENCE [LARGE SCALE GENOMIC DNA]</scope>
    <source>
        <strain evidence="2">36Y_RITHPW</strain>
    </source>
</reference>
<dbReference type="Proteomes" id="UP000228621">
    <property type="component" value="Unassembled WGS sequence"/>
</dbReference>
<evidence type="ECO:0000313" key="2">
    <source>
        <dbReference type="Proteomes" id="UP000228621"/>
    </source>
</evidence>
<proteinExistence type="predicted"/>
<protein>
    <submittedName>
        <fullName evidence="1">Uncharacterized protein</fullName>
    </submittedName>
</protein>
<accession>A0A2A5JP65</accession>